<sequence length="146" mass="16863">MSFKERIIHMLLFEVIALAIIVPVAVLATGSGTGQMTLLAVLLSLLAMFWNYAYNLMFDRIFGEERIQRGFKLRIVHGVLFELGMILVSFPLIMWILQMDFLTVLIMDLSAVAFYLIYAIVFNWGYDQLRHRYFVVQPVLEEKGGH</sequence>
<keyword evidence="1" id="KW-0812">Transmembrane</keyword>
<gene>
    <name evidence="3" type="ORF">MED92_06208</name>
</gene>
<dbReference type="OrthoDB" id="1631120at2"/>
<feature type="domain" description="Chlorhexidine efflux transporter" evidence="2">
    <location>
        <begin position="69"/>
        <end position="132"/>
    </location>
</feature>
<feature type="transmembrane region" description="Helical" evidence="1">
    <location>
        <begin position="102"/>
        <end position="124"/>
    </location>
</feature>
<feature type="transmembrane region" description="Helical" evidence="1">
    <location>
        <begin position="75"/>
        <end position="96"/>
    </location>
</feature>
<dbReference type="InterPro" id="IPR058208">
    <property type="entry name" value="PACE"/>
</dbReference>
<keyword evidence="1" id="KW-1133">Transmembrane helix</keyword>
<dbReference type="InterPro" id="IPR007896">
    <property type="entry name" value="BTP_bacteria"/>
</dbReference>
<keyword evidence="1" id="KW-0472">Membrane</keyword>
<dbReference type="EMBL" id="AAOW01000002">
    <property type="protein sequence ID" value="EAR62689.1"/>
    <property type="molecule type" value="Genomic_DNA"/>
</dbReference>
<proteinExistence type="predicted"/>
<reference evidence="3 4" key="1">
    <citation type="submission" date="2006-02" db="EMBL/GenBank/DDBJ databases">
        <authorList>
            <person name="Pinhassi J."/>
            <person name="Pedros-Alio C."/>
            <person name="Ferriera S."/>
            <person name="Johnson J."/>
            <person name="Kravitz S."/>
            <person name="Halpern A."/>
            <person name="Remington K."/>
            <person name="Beeson K."/>
            <person name="Tran B."/>
            <person name="Rogers Y.-H."/>
            <person name="Friedman R."/>
            <person name="Venter J.C."/>
        </authorList>
    </citation>
    <scope>NUCLEOTIDE SEQUENCE [LARGE SCALE GENOMIC DNA]</scope>
    <source>
        <strain evidence="3 4">MED92</strain>
    </source>
</reference>
<feature type="domain" description="Chlorhexidine efflux transporter" evidence="2">
    <location>
        <begin position="1"/>
        <end position="63"/>
    </location>
</feature>
<dbReference type="RefSeq" id="WP_007021707.1">
    <property type="nucleotide sequence ID" value="NZ_CH724126.1"/>
</dbReference>
<dbReference type="Pfam" id="PF05232">
    <property type="entry name" value="BTP"/>
    <property type="match status" value="2"/>
</dbReference>
<evidence type="ECO:0000313" key="4">
    <source>
        <dbReference type="Proteomes" id="UP000002171"/>
    </source>
</evidence>
<dbReference type="AlphaFoldDB" id="A0A7U8CAD0"/>
<keyword evidence="4" id="KW-1185">Reference proteome</keyword>
<accession>A0A7U8CAD0</accession>
<protein>
    <submittedName>
        <fullName evidence="3">Hypothetical membrane protein</fullName>
    </submittedName>
</protein>
<comment type="caution">
    <text evidence="3">The sequence shown here is derived from an EMBL/GenBank/DDBJ whole genome shotgun (WGS) entry which is preliminary data.</text>
</comment>
<dbReference type="Proteomes" id="UP000002171">
    <property type="component" value="Unassembled WGS sequence"/>
</dbReference>
<dbReference type="NCBIfam" id="NF033664">
    <property type="entry name" value="PACE_transport"/>
    <property type="match status" value="1"/>
</dbReference>
<feature type="transmembrane region" description="Helical" evidence="1">
    <location>
        <begin position="7"/>
        <end position="28"/>
    </location>
</feature>
<organism evidence="3 4">
    <name type="scientific">Neptuniibacter caesariensis</name>
    <dbReference type="NCBI Taxonomy" id="207954"/>
    <lineage>
        <taxon>Bacteria</taxon>
        <taxon>Pseudomonadati</taxon>
        <taxon>Pseudomonadota</taxon>
        <taxon>Gammaproteobacteria</taxon>
        <taxon>Oceanospirillales</taxon>
        <taxon>Oceanospirillaceae</taxon>
        <taxon>Neptuniibacter</taxon>
    </lineage>
</organism>
<name>A0A7U8CAD0_NEPCE</name>
<evidence type="ECO:0000313" key="3">
    <source>
        <dbReference type="EMBL" id="EAR62689.1"/>
    </source>
</evidence>
<feature type="transmembrane region" description="Helical" evidence="1">
    <location>
        <begin position="34"/>
        <end position="54"/>
    </location>
</feature>
<evidence type="ECO:0000256" key="1">
    <source>
        <dbReference type="SAM" id="Phobius"/>
    </source>
</evidence>
<evidence type="ECO:0000259" key="2">
    <source>
        <dbReference type="Pfam" id="PF05232"/>
    </source>
</evidence>